<dbReference type="Proteomes" id="UP001189624">
    <property type="component" value="Chromosome 10"/>
</dbReference>
<dbReference type="Gramene" id="rna-AYBTSS11_LOCUS29353">
    <property type="protein sequence ID" value="CAJ1977202.1"/>
    <property type="gene ID" value="gene-AYBTSS11_LOCUS29353"/>
</dbReference>
<protein>
    <submittedName>
        <fullName evidence="1">Uncharacterized protein</fullName>
    </submittedName>
</protein>
<dbReference type="AlphaFoldDB" id="A0AA86W2G0"/>
<evidence type="ECO:0000313" key="1">
    <source>
        <dbReference type="EMBL" id="CAJ1977202.1"/>
    </source>
</evidence>
<dbReference type="EMBL" id="OY731407">
    <property type="protein sequence ID" value="CAJ1977202.1"/>
    <property type="molecule type" value="Genomic_DNA"/>
</dbReference>
<accession>A0AA86W2G0</accession>
<sequence length="78" mass="8299">MEVERVNTWPNVTLGSKISGVMGTVLDTRITDNSFTGMGNGAAMTGLRRVVEGMNIRCTPSSICGPDGVEQQFGPEHS</sequence>
<name>A0AA86W2G0_9FABA</name>
<evidence type="ECO:0000313" key="2">
    <source>
        <dbReference type="Proteomes" id="UP001189624"/>
    </source>
</evidence>
<proteinExistence type="predicted"/>
<keyword evidence="2" id="KW-1185">Reference proteome</keyword>
<gene>
    <name evidence="1" type="ORF">AYBTSS11_LOCUS29353</name>
</gene>
<reference evidence="1" key="1">
    <citation type="submission" date="2023-10" db="EMBL/GenBank/DDBJ databases">
        <authorList>
            <person name="Domelevo Entfellner J.-B."/>
        </authorList>
    </citation>
    <scope>NUCLEOTIDE SEQUENCE</scope>
</reference>
<dbReference type="Gene3D" id="3.40.50.970">
    <property type="match status" value="1"/>
</dbReference>
<organism evidence="1 2">
    <name type="scientific">Sphenostylis stenocarpa</name>
    <dbReference type="NCBI Taxonomy" id="92480"/>
    <lineage>
        <taxon>Eukaryota</taxon>
        <taxon>Viridiplantae</taxon>
        <taxon>Streptophyta</taxon>
        <taxon>Embryophyta</taxon>
        <taxon>Tracheophyta</taxon>
        <taxon>Spermatophyta</taxon>
        <taxon>Magnoliopsida</taxon>
        <taxon>eudicotyledons</taxon>
        <taxon>Gunneridae</taxon>
        <taxon>Pentapetalae</taxon>
        <taxon>rosids</taxon>
        <taxon>fabids</taxon>
        <taxon>Fabales</taxon>
        <taxon>Fabaceae</taxon>
        <taxon>Papilionoideae</taxon>
        <taxon>50 kb inversion clade</taxon>
        <taxon>NPAAA clade</taxon>
        <taxon>indigoferoid/millettioid clade</taxon>
        <taxon>Phaseoleae</taxon>
        <taxon>Sphenostylis</taxon>
    </lineage>
</organism>